<comment type="catalytic activity">
    <reaction evidence="13 14">
        <text>UDP-N-acetyl-alpha-D-muramate + L-alanine + ATP = UDP-N-acetyl-alpha-D-muramoyl-L-alanine + ADP + phosphate + H(+)</text>
        <dbReference type="Rhea" id="RHEA:23372"/>
        <dbReference type="ChEBI" id="CHEBI:15378"/>
        <dbReference type="ChEBI" id="CHEBI:30616"/>
        <dbReference type="ChEBI" id="CHEBI:43474"/>
        <dbReference type="ChEBI" id="CHEBI:57972"/>
        <dbReference type="ChEBI" id="CHEBI:70757"/>
        <dbReference type="ChEBI" id="CHEBI:83898"/>
        <dbReference type="ChEBI" id="CHEBI:456216"/>
        <dbReference type="EC" id="6.3.2.8"/>
    </reaction>
</comment>
<evidence type="ECO:0000259" key="15">
    <source>
        <dbReference type="Pfam" id="PF01225"/>
    </source>
</evidence>
<dbReference type="PANTHER" id="PTHR43445">
    <property type="entry name" value="UDP-N-ACETYLMURAMATE--L-ALANINE LIGASE-RELATED"/>
    <property type="match status" value="1"/>
</dbReference>
<keyword evidence="19" id="KW-1185">Reference proteome</keyword>
<dbReference type="InterPro" id="IPR036615">
    <property type="entry name" value="Mur_ligase_C_dom_sf"/>
</dbReference>
<dbReference type="InterPro" id="IPR005758">
    <property type="entry name" value="UDP-N-AcMur_Ala_ligase_MurC"/>
</dbReference>
<organism evidence="18 19">
    <name type="scientific">Antricoccus suffuscus</name>
    <dbReference type="NCBI Taxonomy" id="1629062"/>
    <lineage>
        <taxon>Bacteria</taxon>
        <taxon>Bacillati</taxon>
        <taxon>Actinomycetota</taxon>
        <taxon>Actinomycetes</taxon>
        <taxon>Geodermatophilales</taxon>
        <taxon>Antricoccaceae</taxon>
        <taxon>Antricoccus</taxon>
    </lineage>
</organism>
<evidence type="ECO:0000256" key="12">
    <source>
        <dbReference type="ARBA" id="ARBA00023316"/>
    </source>
</evidence>
<dbReference type="NCBIfam" id="TIGR01082">
    <property type="entry name" value="murC"/>
    <property type="match status" value="1"/>
</dbReference>
<dbReference type="GO" id="GO:0005524">
    <property type="term" value="F:ATP binding"/>
    <property type="evidence" value="ECO:0007669"/>
    <property type="project" value="UniProtKB-UniRule"/>
</dbReference>
<dbReference type="SUPFAM" id="SSF53623">
    <property type="entry name" value="MurD-like peptide ligases, catalytic domain"/>
    <property type="match status" value="1"/>
</dbReference>
<keyword evidence="4 14" id="KW-0963">Cytoplasm</keyword>
<comment type="subcellular location">
    <subcellularLocation>
        <location evidence="1 14">Cytoplasm</location>
    </subcellularLocation>
</comment>
<evidence type="ECO:0000256" key="6">
    <source>
        <dbReference type="ARBA" id="ARBA00022618"/>
    </source>
</evidence>
<feature type="binding site" evidence="14">
    <location>
        <begin position="133"/>
        <end position="139"/>
    </location>
    <ligand>
        <name>ATP</name>
        <dbReference type="ChEBI" id="CHEBI:30616"/>
    </ligand>
</feature>
<protein>
    <recommendedName>
        <fullName evidence="3 14">UDP-N-acetylmuramate--L-alanine ligase</fullName>
        <ecNumber evidence="3 14">6.3.2.8</ecNumber>
    </recommendedName>
    <alternativeName>
        <fullName evidence="14">UDP-N-acetylmuramoyl-L-alanine synthetase</fullName>
    </alternativeName>
</protein>
<evidence type="ECO:0000256" key="1">
    <source>
        <dbReference type="ARBA" id="ARBA00004496"/>
    </source>
</evidence>
<dbReference type="GO" id="GO:0009252">
    <property type="term" value="P:peptidoglycan biosynthetic process"/>
    <property type="evidence" value="ECO:0007669"/>
    <property type="project" value="UniProtKB-UniRule"/>
</dbReference>
<comment type="similarity">
    <text evidence="14">Belongs to the MurCDEF family.</text>
</comment>
<evidence type="ECO:0000256" key="5">
    <source>
        <dbReference type="ARBA" id="ARBA00022598"/>
    </source>
</evidence>
<dbReference type="InterPro" id="IPR013221">
    <property type="entry name" value="Mur_ligase_cen"/>
</dbReference>
<evidence type="ECO:0000259" key="17">
    <source>
        <dbReference type="Pfam" id="PF08245"/>
    </source>
</evidence>
<keyword evidence="5 14" id="KW-0436">Ligase</keyword>
<keyword evidence="7 14" id="KW-0547">Nucleotide-binding</keyword>
<dbReference type="Gene3D" id="3.40.1190.10">
    <property type="entry name" value="Mur-like, catalytic domain"/>
    <property type="match status" value="1"/>
</dbReference>
<dbReference type="Proteomes" id="UP000237752">
    <property type="component" value="Unassembled WGS sequence"/>
</dbReference>
<dbReference type="GO" id="GO:0008360">
    <property type="term" value="P:regulation of cell shape"/>
    <property type="evidence" value="ECO:0007669"/>
    <property type="project" value="UniProtKB-KW"/>
</dbReference>
<keyword evidence="9 14" id="KW-0133">Cell shape</keyword>
<dbReference type="SUPFAM" id="SSF51984">
    <property type="entry name" value="MurCD N-terminal domain"/>
    <property type="match status" value="1"/>
</dbReference>
<dbReference type="InterPro" id="IPR036565">
    <property type="entry name" value="Mur-like_cat_sf"/>
</dbReference>
<evidence type="ECO:0000256" key="9">
    <source>
        <dbReference type="ARBA" id="ARBA00022960"/>
    </source>
</evidence>
<evidence type="ECO:0000313" key="19">
    <source>
        <dbReference type="Proteomes" id="UP000237752"/>
    </source>
</evidence>
<feature type="domain" description="Mur ligase N-terminal catalytic" evidence="15">
    <location>
        <begin position="29"/>
        <end position="126"/>
    </location>
</feature>
<keyword evidence="8 14" id="KW-0067">ATP-binding</keyword>
<feature type="domain" description="Mur ligase C-terminal" evidence="16">
    <location>
        <begin position="334"/>
        <end position="464"/>
    </location>
</feature>
<evidence type="ECO:0000256" key="2">
    <source>
        <dbReference type="ARBA" id="ARBA00004752"/>
    </source>
</evidence>
<name>A0A2T0ZYI5_9ACTN</name>
<comment type="function">
    <text evidence="14">Cell wall formation.</text>
</comment>
<evidence type="ECO:0000259" key="16">
    <source>
        <dbReference type="Pfam" id="PF02875"/>
    </source>
</evidence>
<proteinExistence type="inferred from homology"/>
<dbReference type="HAMAP" id="MF_00046">
    <property type="entry name" value="MurC"/>
    <property type="match status" value="1"/>
</dbReference>
<dbReference type="Pfam" id="PF01225">
    <property type="entry name" value="Mur_ligase"/>
    <property type="match status" value="1"/>
</dbReference>
<accession>A0A2T0ZYI5</accession>
<evidence type="ECO:0000256" key="7">
    <source>
        <dbReference type="ARBA" id="ARBA00022741"/>
    </source>
</evidence>
<dbReference type="SUPFAM" id="SSF53244">
    <property type="entry name" value="MurD-like peptide ligases, peptide-binding domain"/>
    <property type="match status" value="1"/>
</dbReference>
<dbReference type="Gene3D" id="3.90.190.20">
    <property type="entry name" value="Mur ligase, C-terminal domain"/>
    <property type="match status" value="1"/>
</dbReference>
<feature type="domain" description="Mur ligase central" evidence="17">
    <location>
        <begin position="131"/>
        <end position="311"/>
    </location>
</feature>
<evidence type="ECO:0000256" key="11">
    <source>
        <dbReference type="ARBA" id="ARBA00023306"/>
    </source>
</evidence>
<dbReference type="GO" id="GO:0051301">
    <property type="term" value="P:cell division"/>
    <property type="evidence" value="ECO:0007669"/>
    <property type="project" value="UniProtKB-KW"/>
</dbReference>
<reference evidence="18 19" key="1">
    <citation type="submission" date="2018-03" db="EMBL/GenBank/DDBJ databases">
        <title>Genomic Encyclopedia of Archaeal and Bacterial Type Strains, Phase II (KMG-II): from individual species to whole genera.</title>
        <authorList>
            <person name="Goeker M."/>
        </authorList>
    </citation>
    <scope>NUCLEOTIDE SEQUENCE [LARGE SCALE GENOMIC DNA]</scope>
    <source>
        <strain evidence="18 19">DSM 100065</strain>
    </source>
</reference>
<dbReference type="GO" id="GO:0008763">
    <property type="term" value="F:UDP-N-acetylmuramate-L-alanine ligase activity"/>
    <property type="evidence" value="ECO:0007669"/>
    <property type="project" value="UniProtKB-UniRule"/>
</dbReference>
<keyword evidence="6 14" id="KW-0132">Cell division</keyword>
<comment type="pathway">
    <text evidence="2 14">Cell wall biogenesis; peptidoglycan biosynthesis.</text>
</comment>
<keyword evidence="11 14" id="KW-0131">Cell cycle</keyword>
<sequence>MTDSRPPKILPAYAVEGAQTPRPDELGVVHFIGIGGAGMSGIARIMQAMGMQISGSDAKESAAVLELRLRGVRCEVGHDAAHLGDADTVVVSSAIRPSNPELAEATKRGLRIIPRAVALASVMSDKRPVAVAGTHGKTSTTSMLVVAAQACGADPSYAIGGELNESGSNAHLGAGDIFVAEADESDGSFLLFSPYAGIVTNVEADHLDNYGDLAAVLRAFDAFIDTIDAAGFVVLCRDDERAYALAERAASRGLAVWTYGQHAESDLQLSAIDVVGTRTTYRARVDGVEHAVDLGAPGAHMALNSAAALLAGIRLGLPAGELIDGLARYAGVHRRMEYVGTASGVRVFDDYAHHPTELAAQLKAARSVAGDGRLIACFQPHLYSRTQAFSTEFGAALGLADDVIVMDVFAAREDPVPGVSGALVAAAVPPGRGTVRFEPSWVQTAEAVAALAHEGDLVMTLGAGDVTMLGQEILAAIESRSS</sequence>
<dbReference type="InterPro" id="IPR000713">
    <property type="entry name" value="Mur_ligase_N"/>
</dbReference>
<gene>
    <name evidence="14" type="primary">murC</name>
    <name evidence="18" type="ORF">CLV47_110143</name>
</gene>
<dbReference type="Gene3D" id="3.40.50.720">
    <property type="entry name" value="NAD(P)-binding Rossmann-like Domain"/>
    <property type="match status" value="1"/>
</dbReference>
<dbReference type="EC" id="6.3.2.8" evidence="3 14"/>
<evidence type="ECO:0000256" key="13">
    <source>
        <dbReference type="ARBA" id="ARBA00047833"/>
    </source>
</evidence>
<evidence type="ECO:0000256" key="14">
    <source>
        <dbReference type="HAMAP-Rule" id="MF_00046"/>
    </source>
</evidence>
<dbReference type="InterPro" id="IPR004101">
    <property type="entry name" value="Mur_ligase_C"/>
</dbReference>
<dbReference type="Pfam" id="PF08245">
    <property type="entry name" value="Mur_ligase_M"/>
    <property type="match status" value="1"/>
</dbReference>
<dbReference type="UniPathway" id="UPA00219"/>
<evidence type="ECO:0000313" key="18">
    <source>
        <dbReference type="EMBL" id="PRZ41415.1"/>
    </source>
</evidence>
<dbReference type="RefSeq" id="WP_238145438.1">
    <property type="nucleotide sequence ID" value="NZ_PVUE01000010.1"/>
</dbReference>
<dbReference type="AlphaFoldDB" id="A0A2T0ZYI5"/>
<dbReference type="PANTHER" id="PTHR43445:SF3">
    <property type="entry name" value="UDP-N-ACETYLMURAMATE--L-ALANINE LIGASE"/>
    <property type="match status" value="1"/>
</dbReference>
<keyword evidence="12 14" id="KW-0961">Cell wall biogenesis/degradation</keyword>
<evidence type="ECO:0000256" key="3">
    <source>
        <dbReference type="ARBA" id="ARBA00012211"/>
    </source>
</evidence>
<comment type="caution">
    <text evidence="18">The sequence shown here is derived from an EMBL/GenBank/DDBJ whole genome shotgun (WGS) entry which is preliminary data.</text>
</comment>
<dbReference type="GO" id="GO:0071555">
    <property type="term" value="P:cell wall organization"/>
    <property type="evidence" value="ECO:0007669"/>
    <property type="project" value="UniProtKB-KW"/>
</dbReference>
<keyword evidence="10 14" id="KW-0573">Peptidoglycan synthesis</keyword>
<dbReference type="EMBL" id="PVUE01000010">
    <property type="protein sequence ID" value="PRZ41415.1"/>
    <property type="molecule type" value="Genomic_DNA"/>
</dbReference>
<dbReference type="Pfam" id="PF02875">
    <property type="entry name" value="Mur_ligase_C"/>
    <property type="match status" value="1"/>
</dbReference>
<dbReference type="GO" id="GO:0005737">
    <property type="term" value="C:cytoplasm"/>
    <property type="evidence" value="ECO:0007669"/>
    <property type="project" value="UniProtKB-SubCell"/>
</dbReference>
<evidence type="ECO:0000256" key="8">
    <source>
        <dbReference type="ARBA" id="ARBA00022840"/>
    </source>
</evidence>
<dbReference type="InterPro" id="IPR050061">
    <property type="entry name" value="MurCDEF_pg_biosynth"/>
</dbReference>
<evidence type="ECO:0000256" key="4">
    <source>
        <dbReference type="ARBA" id="ARBA00022490"/>
    </source>
</evidence>
<evidence type="ECO:0000256" key="10">
    <source>
        <dbReference type="ARBA" id="ARBA00022984"/>
    </source>
</evidence>